<accession>A0A1V2ETS1</accession>
<protein>
    <submittedName>
        <fullName evidence="1">Uncharacterized protein</fullName>
    </submittedName>
</protein>
<dbReference type="EMBL" id="MPSB01000010">
    <property type="protein sequence ID" value="ONF95534.1"/>
    <property type="molecule type" value="Genomic_DNA"/>
</dbReference>
<dbReference type="OrthoDB" id="7585838at2"/>
<evidence type="ECO:0000313" key="2">
    <source>
        <dbReference type="Proteomes" id="UP000188729"/>
    </source>
</evidence>
<dbReference type="STRING" id="1915074.SPHI_22010"/>
<name>A0A1V2ETS1_9SPHN</name>
<reference evidence="1 2" key="1">
    <citation type="submission" date="2016-11" db="EMBL/GenBank/DDBJ databases">
        <title>Genome sequence of Sphingomonas jeddahensis G39.</title>
        <authorList>
            <person name="Poehlein A."/>
            <person name="Wuebbeler J.H."/>
            <person name="Steinbuechel A."/>
            <person name="Daniel R."/>
        </authorList>
    </citation>
    <scope>NUCLEOTIDE SEQUENCE [LARGE SCALE GENOMIC DNA]</scope>
    <source>
        <strain evidence="1 2">G39</strain>
    </source>
</reference>
<proteinExistence type="predicted"/>
<evidence type="ECO:0000313" key="1">
    <source>
        <dbReference type="EMBL" id="ONF95534.1"/>
    </source>
</evidence>
<gene>
    <name evidence="1" type="ORF">SPHI_22010</name>
</gene>
<keyword evidence="2" id="KW-1185">Reference proteome</keyword>
<sequence length="84" mass="9006">MARFMRPVGERHSLTCDLFGETDAAHGARMRKEVSRELIDAVRTALDVAEGLGLSDTSLHLNAALVTLDGKGVAPEPEHSGTLH</sequence>
<comment type="caution">
    <text evidence="1">The sequence shown here is derived from an EMBL/GenBank/DDBJ whole genome shotgun (WGS) entry which is preliminary data.</text>
</comment>
<dbReference type="Proteomes" id="UP000188729">
    <property type="component" value="Unassembled WGS sequence"/>
</dbReference>
<dbReference type="RefSeq" id="WP_076744981.1">
    <property type="nucleotide sequence ID" value="NZ_MPSB01000010.1"/>
</dbReference>
<organism evidence="1 2">
    <name type="scientific">Sphingomonas jeddahensis</name>
    <dbReference type="NCBI Taxonomy" id="1915074"/>
    <lineage>
        <taxon>Bacteria</taxon>
        <taxon>Pseudomonadati</taxon>
        <taxon>Pseudomonadota</taxon>
        <taxon>Alphaproteobacteria</taxon>
        <taxon>Sphingomonadales</taxon>
        <taxon>Sphingomonadaceae</taxon>
        <taxon>Sphingomonas</taxon>
    </lineage>
</organism>
<dbReference type="AlphaFoldDB" id="A0A1V2ETS1"/>